<keyword evidence="2" id="KW-1185">Reference proteome</keyword>
<dbReference type="InterPro" id="IPR029033">
    <property type="entry name" value="His_PPase_superfam"/>
</dbReference>
<protein>
    <submittedName>
        <fullName evidence="1">Histidine phosphatase family protein</fullName>
    </submittedName>
</protein>
<dbReference type="EMBL" id="CP079898">
    <property type="protein sequence ID" value="QXZ24319.1"/>
    <property type="molecule type" value="Genomic_DNA"/>
</dbReference>
<dbReference type="SUPFAM" id="SSF53254">
    <property type="entry name" value="Phosphoglycerate mutase-like"/>
    <property type="match status" value="1"/>
</dbReference>
<dbReference type="SMART" id="SM00855">
    <property type="entry name" value="PGAM"/>
    <property type="match status" value="1"/>
</dbReference>
<evidence type="ECO:0000313" key="1">
    <source>
        <dbReference type="EMBL" id="QXZ24319.1"/>
    </source>
</evidence>
<dbReference type="CDD" id="cd07067">
    <property type="entry name" value="HP_PGM_like"/>
    <property type="match status" value="1"/>
</dbReference>
<gene>
    <name evidence="1" type="ORF">I6L31_06115</name>
</gene>
<reference evidence="1 2" key="1">
    <citation type="submission" date="2021-07" db="EMBL/GenBank/DDBJ databases">
        <title>FDA dAtabase for Regulatory Grade micrObial Sequences (FDA-ARGOS): Supporting development and validation of Infectious Disease Dx tests.</title>
        <authorList>
            <person name="Sproer C."/>
            <person name="Gronow S."/>
            <person name="Severitt S."/>
            <person name="Schroder I."/>
            <person name="Tallon L."/>
            <person name="Sadzewicz L."/>
            <person name="Zhao X."/>
            <person name="Boylan J."/>
            <person name="Ott S."/>
            <person name="Bowen H."/>
            <person name="Vavikolanu K."/>
            <person name="Mehta A."/>
            <person name="Aluvathingal J."/>
            <person name="Nadendla S."/>
            <person name="Lowell S."/>
            <person name="Myers T."/>
            <person name="Yan Y."/>
        </authorList>
    </citation>
    <scope>NUCLEOTIDE SEQUENCE [LARGE SCALE GENOMIC DNA]</scope>
    <source>
        <strain evidence="1 2">FDAARGOS_1401</strain>
    </source>
</reference>
<evidence type="ECO:0000313" key="2">
    <source>
        <dbReference type="Proteomes" id="UP000827069"/>
    </source>
</evidence>
<dbReference type="InterPro" id="IPR013078">
    <property type="entry name" value="His_Pase_superF_clade-1"/>
</dbReference>
<dbReference type="PANTHER" id="PTHR48100:SF1">
    <property type="entry name" value="HISTIDINE PHOSPHATASE FAMILY PROTEIN-RELATED"/>
    <property type="match status" value="1"/>
</dbReference>
<accession>A0ABD7F7T6</accession>
<name>A0ABD7F7T6_9GAMM</name>
<dbReference type="Proteomes" id="UP000827069">
    <property type="component" value="Chromosome"/>
</dbReference>
<dbReference type="PANTHER" id="PTHR48100">
    <property type="entry name" value="BROAD-SPECIFICITY PHOSPHATASE YOR283W-RELATED"/>
    <property type="match status" value="1"/>
</dbReference>
<dbReference type="AlphaFoldDB" id="A0ABD7F7T6"/>
<proteinExistence type="predicted"/>
<dbReference type="Pfam" id="PF00300">
    <property type="entry name" value="His_Phos_1"/>
    <property type="match status" value="1"/>
</dbReference>
<dbReference type="RefSeq" id="WP_005005245.1">
    <property type="nucleotide sequence ID" value="NZ_CP079898.1"/>
</dbReference>
<organism evidence="1 2">
    <name type="scientific">Acinetobacter septicus</name>
    <dbReference type="NCBI Taxonomy" id="465797"/>
    <lineage>
        <taxon>Bacteria</taxon>
        <taxon>Pseudomonadati</taxon>
        <taxon>Pseudomonadota</taxon>
        <taxon>Gammaproteobacteria</taxon>
        <taxon>Moraxellales</taxon>
        <taxon>Moraxellaceae</taxon>
        <taxon>Acinetobacter</taxon>
    </lineage>
</organism>
<dbReference type="InterPro" id="IPR050275">
    <property type="entry name" value="PGM_Phosphatase"/>
</dbReference>
<sequence>MKSLYFVRHGQSLANTGAVSMHDVSIPLTDLGLEQAQDLRDRWVVEPSNIYCSELKRAQQTAQIFSDKYQLSSNVIKELNEFRCLDFKTVEGLQGSERGILAQRYWQDADLVHRDGEDCDSFQDFVDRVDNFLEHIPEFQDRSLFFGHGIWIGLLSWRLMNCKIESNQDMRKFRQYQTALPMFNTVVYKLSISDTGVKQLQWFDV</sequence>
<dbReference type="Gene3D" id="3.40.50.1240">
    <property type="entry name" value="Phosphoglycerate mutase-like"/>
    <property type="match status" value="1"/>
</dbReference>